<dbReference type="InterPro" id="IPR007825">
    <property type="entry name" value="Major_OMP_Legionella"/>
</dbReference>
<keyword evidence="1" id="KW-0732">Signal</keyword>
<dbReference type="AlphaFoldDB" id="A0A378JQB5"/>
<dbReference type="RefSeq" id="WP_115332014.1">
    <property type="nucleotide sequence ID" value="NZ_CAAAHP010000006.1"/>
</dbReference>
<dbReference type="Pfam" id="PF05150">
    <property type="entry name" value="Legionella_OMP"/>
    <property type="match status" value="1"/>
</dbReference>
<evidence type="ECO:0000313" key="2">
    <source>
        <dbReference type="EMBL" id="STX52453.1"/>
    </source>
</evidence>
<proteinExistence type="predicted"/>
<protein>
    <submittedName>
        <fullName evidence="2">Major outer membrane protein</fullName>
    </submittedName>
</protein>
<dbReference type="EMBL" id="UGOD01000001">
    <property type="protein sequence ID" value="STX52453.1"/>
    <property type="molecule type" value="Genomic_DNA"/>
</dbReference>
<evidence type="ECO:0000256" key="1">
    <source>
        <dbReference type="SAM" id="SignalP"/>
    </source>
</evidence>
<organism evidence="2 3">
    <name type="scientific">Legionella busanensis</name>
    <dbReference type="NCBI Taxonomy" id="190655"/>
    <lineage>
        <taxon>Bacteria</taxon>
        <taxon>Pseudomonadati</taxon>
        <taxon>Pseudomonadota</taxon>
        <taxon>Gammaproteobacteria</taxon>
        <taxon>Legionellales</taxon>
        <taxon>Legionellaceae</taxon>
        <taxon>Legionella</taxon>
    </lineage>
</organism>
<feature type="chain" id="PRO_5016573457" evidence="1">
    <location>
        <begin position="25"/>
        <end position="329"/>
    </location>
</feature>
<reference evidence="2 3" key="1">
    <citation type="submission" date="2018-06" db="EMBL/GenBank/DDBJ databases">
        <authorList>
            <consortium name="Pathogen Informatics"/>
            <person name="Doyle S."/>
        </authorList>
    </citation>
    <scope>NUCLEOTIDE SEQUENCE [LARGE SCALE GENOMIC DNA]</scope>
    <source>
        <strain evidence="2 3">NCTC13316</strain>
    </source>
</reference>
<feature type="signal peptide" evidence="1">
    <location>
        <begin position="1"/>
        <end position="24"/>
    </location>
</feature>
<accession>A0A378JQB5</accession>
<evidence type="ECO:0000313" key="3">
    <source>
        <dbReference type="Proteomes" id="UP000254794"/>
    </source>
</evidence>
<sequence>MTSLKRTALSLFIIGLFNNQSTIAGTMGPVSVCDQTNLFIGINALYLQPRNDDLDYATVFTRRPTYTHNVDLDYDWGFNLFGGIKFYNNNDIKFAWQRLHTIDHDSIFPNEEFAVEPRWLPQASWTSVLGQARFDYDEVSGVIAHTSFFNNGWLIRYGIGAEYAEIDSRFLVDATTDVVTVNRGFTNTSVFHGVGPRIEGDVFYNLYNELNVFASANAALLIGSREFYLTAHRRSDASRYFDDRLTQVPKLGLRVGVDYKRPVGLLSAGKSAVIDFQVGWQAETYFDAIERPSTGVIGGEGSISTVLPRTSNYNNQGLFFGVALSTDCL</sequence>
<gene>
    <name evidence="2" type="ORF">NCTC13316_02566</name>
</gene>
<dbReference type="OrthoDB" id="5653536at2"/>
<name>A0A378JQB5_9GAMM</name>
<keyword evidence="3" id="KW-1185">Reference proteome</keyword>
<dbReference type="Proteomes" id="UP000254794">
    <property type="component" value="Unassembled WGS sequence"/>
</dbReference>